<comment type="caution">
    <text evidence="3">The sequence shown here is derived from an EMBL/GenBank/DDBJ whole genome shotgun (WGS) entry which is preliminary data.</text>
</comment>
<proteinExistence type="predicted"/>
<dbReference type="InterPro" id="IPR050789">
    <property type="entry name" value="Diverse_Enzym_Activities"/>
</dbReference>
<dbReference type="AlphaFoldDB" id="A0A9X3Z339"/>
<accession>A0A9X3Z339</accession>
<protein>
    <submittedName>
        <fullName evidence="3">Serine hydrolase</fullName>
    </submittedName>
</protein>
<dbReference type="GO" id="GO:0016787">
    <property type="term" value="F:hydrolase activity"/>
    <property type="evidence" value="ECO:0007669"/>
    <property type="project" value="UniProtKB-KW"/>
</dbReference>
<evidence type="ECO:0000259" key="2">
    <source>
        <dbReference type="Pfam" id="PF00144"/>
    </source>
</evidence>
<dbReference type="Gene3D" id="3.40.710.10">
    <property type="entry name" value="DD-peptidase/beta-lactamase superfamily"/>
    <property type="match status" value="1"/>
</dbReference>
<keyword evidence="1 3" id="KW-0378">Hydrolase</keyword>
<dbReference type="Proteomes" id="UP001151071">
    <property type="component" value="Unassembled WGS sequence"/>
</dbReference>
<dbReference type="InterPro" id="IPR001466">
    <property type="entry name" value="Beta-lactam-related"/>
</dbReference>
<dbReference type="InterPro" id="IPR012338">
    <property type="entry name" value="Beta-lactam/transpept-like"/>
</dbReference>
<gene>
    <name evidence="3" type="ORF">O3V59_08095</name>
</gene>
<dbReference type="PANTHER" id="PTHR43283:SF11">
    <property type="entry name" value="BETA-LACTAMASE-RELATED DOMAIN-CONTAINING PROTEIN"/>
    <property type="match status" value="1"/>
</dbReference>
<reference evidence="3" key="1">
    <citation type="submission" date="2022-12" db="EMBL/GenBank/DDBJ databases">
        <title>Draft genome sequence of the thermophilic strain Brevibacillus thermoruber HT42, isolated from Los Humeros, Puebla, Mexico, with biotechnological potential.</title>
        <authorList>
            <person name="Lara Sanchez J."/>
            <person name="Solis Palacios R."/>
            <person name="Bustos Baena A.S."/>
            <person name="Ruz Baez A.E."/>
            <person name="Espinosa Luna G."/>
            <person name="Oliart Ros R.M."/>
        </authorList>
    </citation>
    <scope>NUCLEOTIDE SEQUENCE</scope>
    <source>
        <strain evidence="3">HT42</strain>
    </source>
</reference>
<evidence type="ECO:0000313" key="4">
    <source>
        <dbReference type="Proteomes" id="UP001151071"/>
    </source>
</evidence>
<dbReference type="PANTHER" id="PTHR43283">
    <property type="entry name" value="BETA-LACTAMASE-RELATED"/>
    <property type="match status" value="1"/>
</dbReference>
<keyword evidence="4" id="KW-1185">Reference proteome</keyword>
<sequence>MDTERIRRQLAESLDEGIARGIFPGGVASLTIGDEPPMVVARGSLGRGEQTALPSAETVYDLASLTKVIVTLPLVLLSVQTGKLSLSDPLEIHLPEWERAEDPRKRRITLLHLLTHTSGLPAWRPYYLLARGRDDYLSLIAAEPLAGEPGKQVIYSDLGFMLLGFLLERIWDEPLDRLAERLIFQPMGMTATGYRPLARGVDSRLIAPTEDGNAYEQDLSRQQAEQMTAVGHPYAGRLRERLDRFAWREGIIRGTAHDGNCHYGLDGVSGHAGLFSTARDVGRYMRIWTSADAQVRLDPVLLAFAAGCRTGRLAPARALGWEASAQAGPLEAAAAGCTGGDLLSPGAFGHTGFTGTSIWCDPVRGATLIALTNGVHPAVSPLMPRWRKAFHNRVLSLVSGSTRTS</sequence>
<feature type="domain" description="Beta-lactamase-related" evidence="2">
    <location>
        <begin position="22"/>
        <end position="381"/>
    </location>
</feature>
<organism evidence="3 4">
    <name type="scientific">Brevibacillus thermoruber</name>
    <dbReference type="NCBI Taxonomy" id="33942"/>
    <lineage>
        <taxon>Bacteria</taxon>
        <taxon>Bacillati</taxon>
        <taxon>Bacillota</taxon>
        <taxon>Bacilli</taxon>
        <taxon>Bacillales</taxon>
        <taxon>Paenibacillaceae</taxon>
        <taxon>Brevibacillus</taxon>
    </lineage>
</organism>
<evidence type="ECO:0000256" key="1">
    <source>
        <dbReference type="ARBA" id="ARBA00022801"/>
    </source>
</evidence>
<dbReference type="SUPFAM" id="SSF56601">
    <property type="entry name" value="beta-lactamase/transpeptidase-like"/>
    <property type="match status" value="1"/>
</dbReference>
<name>A0A9X3Z339_9BACL</name>
<dbReference type="EMBL" id="JAPYYP010000007">
    <property type="protein sequence ID" value="MDA5108318.1"/>
    <property type="molecule type" value="Genomic_DNA"/>
</dbReference>
<dbReference type="RefSeq" id="WP_271139864.1">
    <property type="nucleotide sequence ID" value="NZ_JAPYYP010000007.1"/>
</dbReference>
<dbReference type="Pfam" id="PF00144">
    <property type="entry name" value="Beta-lactamase"/>
    <property type="match status" value="1"/>
</dbReference>
<evidence type="ECO:0000313" key="3">
    <source>
        <dbReference type="EMBL" id="MDA5108318.1"/>
    </source>
</evidence>